<dbReference type="Proteomes" id="UP001232148">
    <property type="component" value="Unassembled WGS sequence"/>
</dbReference>
<accession>A0AAD9H2P2</accession>
<keyword evidence="2" id="KW-1185">Reference proteome</keyword>
<gene>
    <name evidence="1" type="ORF">LX32DRAFT_646720</name>
</gene>
<reference evidence="1" key="1">
    <citation type="submission" date="2021-06" db="EMBL/GenBank/DDBJ databases">
        <title>Comparative genomics, transcriptomics and evolutionary studies reveal genomic signatures of adaptation to plant cell wall in hemibiotrophic fungi.</title>
        <authorList>
            <consortium name="DOE Joint Genome Institute"/>
            <person name="Baroncelli R."/>
            <person name="Diaz J.F."/>
            <person name="Benocci T."/>
            <person name="Peng M."/>
            <person name="Battaglia E."/>
            <person name="Haridas S."/>
            <person name="Andreopoulos W."/>
            <person name="Labutti K."/>
            <person name="Pangilinan J."/>
            <person name="Floch G.L."/>
            <person name="Makela M.R."/>
            <person name="Henrissat B."/>
            <person name="Grigoriev I.V."/>
            <person name="Crouch J.A."/>
            <person name="De Vries R.P."/>
            <person name="Sukno S.A."/>
            <person name="Thon M.R."/>
        </authorList>
    </citation>
    <scope>NUCLEOTIDE SEQUENCE</scope>
    <source>
        <strain evidence="1">MAFF235873</strain>
    </source>
</reference>
<protein>
    <submittedName>
        <fullName evidence="1">Uncharacterized protein</fullName>
    </submittedName>
</protein>
<dbReference type="EMBL" id="MU843135">
    <property type="protein sequence ID" value="KAK2021115.1"/>
    <property type="molecule type" value="Genomic_DNA"/>
</dbReference>
<dbReference type="PANTHER" id="PTHR46411:SF4">
    <property type="entry name" value="AAA+ ATPASE DOMAIN-CONTAINING PROTEIN"/>
    <property type="match status" value="1"/>
</dbReference>
<organism evidence="1 2">
    <name type="scientific">Colletotrichum zoysiae</name>
    <dbReference type="NCBI Taxonomy" id="1216348"/>
    <lineage>
        <taxon>Eukaryota</taxon>
        <taxon>Fungi</taxon>
        <taxon>Dikarya</taxon>
        <taxon>Ascomycota</taxon>
        <taxon>Pezizomycotina</taxon>
        <taxon>Sordariomycetes</taxon>
        <taxon>Hypocreomycetidae</taxon>
        <taxon>Glomerellales</taxon>
        <taxon>Glomerellaceae</taxon>
        <taxon>Colletotrichum</taxon>
        <taxon>Colletotrichum graminicola species complex</taxon>
    </lineage>
</organism>
<evidence type="ECO:0000313" key="1">
    <source>
        <dbReference type="EMBL" id="KAK2021115.1"/>
    </source>
</evidence>
<dbReference type="AlphaFoldDB" id="A0AAD9H2P2"/>
<name>A0AAD9H2P2_9PEZI</name>
<dbReference type="PANTHER" id="PTHR46411">
    <property type="entry name" value="FAMILY ATPASE, PUTATIVE-RELATED"/>
    <property type="match status" value="1"/>
</dbReference>
<sequence>MAPLEVGVGSQPEFKTYHAYVKKDGEVTTETLTEPFGLSRYGNITNADFSYALVTKRTFPHESSNQQKSVTLTVNSSLLLQAFRDVVGSYLAVASEFLSPFDLKSPFQMLMHYWNELEAYGKETESSDMRVHLSLLFQFMSHELGKDRRILLDMLKNQQITFSTAWAIFRPGTLL</sequence>
<evidence type="ECO:0000313" key="2">
    <source>
        <dbReference type="Proteomes" id="UP001232148"/>
    </source>
</evidence>
<proteinExistence type="predicted"/>
<comment type="caution">
    <text evidence="1">The sequence shown here is derived from an EMBL/GenBank/DDBJ whole genome shotgun (WGS) entry which is preliminary data.</text>
</comment>